<evidence type="ECO:0000313" key="13">
    <source>
        <dbReference type="EMBL" id="RXK48093.1"/>
    </source>
</evidence>
<accession>A0A4Q1BYE2</accession>
<evidence type="ECO:0000256" key="5">
    <source>
        <dbReference type="ARBA" id="ARBA00023002"/>
    </source>
</evidence>
<dbReference type="GO" id="GO:0030604">
    <property type="term" value="F:1-deoxy-D-xylulose-5-phosphate reductoisomerase activity"/>
    <property type="evidence" value="ECO:0007669"/>
    <property type="project" value="UniProtKB-UniRule"/>
</dbReference>
<dbReference type="HAMAP" id="MF_00183">
    <property type="entry name" value="DXP_reductoisom"/>
    <property type="match status" value="1"/>
</dbReference>
<feature type="binding site" evidence="9">
    <location>
        <position position="15"/>
    </location>
    <ligand>
        <name>NADPH</name>
        <dbReference type="ChEBI" id="CHEBI:57783"/>
    </ligand>
</feature>
<feature type="domain" description="1-deoxy-D-xylulose 5-phosphate reductoisomerase C-terminal" evidence="11">
    <location>
        <begin position="148"/>
        <end position="231"/>
    </location>
</feature>
<evidence type="ECO:0000256" key="7">
    <source>
        <dbReference type="ARBA" id="ARBA00023229"/>
    </source>
</evidence>
<keyword evidence="5 9" id="KW-0560">Oxidoreductase</keyword>
<dbReference type="NCBIfam" id="NF009114">
    <property type="entry name" value="PRK12464.1"/>
    <property type="match status" value="1"/>
</dbReference>
<comment type="pathway">
    <text evidence="1 9">Isoprenoid biosynthesis; isopentenyl diphosphate biosynthesis via DXP pathway; isopentenyl diphosphate from 1-deoxy-D-xylulose 5-phosphate: step 1/6.</text>
</comment>
<comment type="caution">
    <text evidence="9">Lacks conserved residue(s) required for the propagation of feature annotation.</text>
</comment>
<evidence type="ECO:0000259" key="12">
    <source>
        <dbReference type="Pfam" id="PF13288"/>
    </source>
</evidence>
<keyword evidence="3 9" id="KW-0479">Metal-binding</keyword>
<dbReference type="InterPro" id="IPR036291">
    <property type="entry name" value="NAD(P)-bd_dom_sf"/>
</dbReference>
<feature type="binding site" evidence="9">
    <location>
        <position position="214"/>
    </location>
    <ligand>
        <name>1-deoxy-D-xylulose 5-phosphate</name>
        <dbReference type="ChEBI" id="CHEBI:57792"/>
    </ligand>
</feature>
<feature type="binding site" evidence="9">
    <location>
        <position position="128"/>
    </location>
    <ligand>
        <name>NADPH</name>
        <dbReference type="ChEBI" id="CHEBI:57783"/>
    </ligand>
</feature>
<keyword evidence="9" id="KW-0460">Magnesium</keyword>
<evidence type="ECO:0000259" key="11">
    <source>
        <dbReference type="Pfam" id="PF08436"/>
    </source>
</evidence>
<dbReference type="InterPro" id="IPR003821">
    <property type="entry name" value="DXP_reductoisomerase"/>
</dbReference>
<feature type="domain" description="DXP reductoisomerase C-terminal" evidence="12">
    <location>
        <begin position="263"/>
        <end position="379"/>
    </location>
</feature>
<dbReference type="FunFam" id="3.40.50.720:FF:000045">
    <property type="entry name" value="1-deoxy-D-xylulose 5-phosphate reductoisomerase"/>
    <property type="match status" value="1"/>
</dbReference>
<feature type="binding site" evidence="9">
    <location>
        <position position="178"/>
    </location>
    <ligand>
        <name>1-deoxy-D-xylulose 5-phosphate</name>
        <dbReference type="ChEBI" id="CHEBI:57792"/>
    </ligand>
</feature>
<feature type="binding site" evidence="9">
    <location>
        <position position="153"/>
    </location>
    <ligand>
        <name>1-deoxy-D-xylulose 5-phosphate</name>
        <dbReference type="ChEBI" id="CHEBI:57792"/>
    </ligand>
</feature>
<dbReference type="OrthoDB" id="9806546at2"/>
<feature type="binding site" evidence="9">
    <location>
        <position position="127"/>
    </location>
    <ligand>
        <name>1-deoxy-D-xylulose 5-phosphate</name>
        <dbReference type="ChEBI" id="CHEBI:57792"/>
    </ligand>
</feature>
<feature type="binding site" evidence="9">
    <location>
        <position position="220"/>
    </location>
    <ligand>
        <name>1-deoxy-D-xylulose 5-phosphate</name>
        <dbReference type="ChEBI" id="CHEBI:57792"/>
    </ligand>
</feature>
<evidence type="ECO:0000313" key="14">
    <source>
        <dbReference type="Proteomes" id="UP000289455"/>
    </source>
</evidence>
<dbReference type="SUPFAM" id="SSF55347">
    <property type="entry name" value="Glyceraldehyde-3-phosphate dehydrogenase-like, C-terminal domain"/>
    <property type="match status" value="1"/>
</dbReference>
<proteinExistence type="inferred from homology"/>
<dbReference type="EC" id="1.1.1.267" evidence="9"/>
<feature type="binding site" evidence="9">
    <location>
        <position position="223"/>
    </location>
    <ligand>
        <name>Mn(2+)</name>
        <dbReference type="ChEBI" id="CHEBI:29035"/>
    </ligand>
</feature>
<dbReference type="Proteomes" id="UP000289455">
    <property type="component" value="Unassembled WGS sequence"/>
</dbReference>
<feature type="domain" description="1-deoxy-D-xylulose 5-phosphate reductoisomerase N-terminal" evidence="10">
    <location>
        <begin position="8"/>
        <end position="134"/>
    </location>
</feature>
<dbReference type="InterPro" id="IPR013512">
    <property type="entry name" value="DXP_reductoisomerase_N"/>
</dbReference>
<evidence type="ECO:0000256" key="4">
    <source>
        <dbReference type="ARBA" id="ARBA00022857"/>
    </source>
</evidence>
<keyword evidence="4 9" id="KW-0521">NADP</keyword>
<reference evidence="13 14" key="1">
    <citation type="submission" date="2019-01" db="EMBL/GenBank/DDBJ databases">
        <title>Cytophagaceae bacterium strain CAR-16.</title>
        <authorList>
            <person name="Chen W.-M."/>
        </authorList>
    </citation>
    <scope>NUCLEOTIDE SEQUENCE [LARGE SCALE GENOMIC DNA]</scope>
    <source>
        <strain evidence="13 14">CAR-16</strain>
    </source>
</reference>
<dbReference type="Pfam" id="PF08436">
    <property type="entry name" value="DXP_redisom_C"/>
    <property type="match status" value="1"/>
</dbReference>
<dbReference type="Pfam" id="PF02670">
    <property type="entry name" value="DXP_reductoisom"/>
    <property type="match status" value="1"/>
</dbReference>
<dbReference type="PIRSF" id="PIRSF006205">
    <property type="entry name" value="Dxp_reductismrs"/>
    <property type="match status" value="1"/>
</dbReference>
<organism evidence="13 14">
    <name type="scientific">Aquirufa rosea</name>
    <dbReference type="NCBI Taxonomy" id="2509241"/>
    <lineage>
        <taxon>Bacteria</taxon>
        <taxon>Pseudomonadati</taxon>
        <taxon>Bacteroidota</taxon>
        <taxon>Cytophagia</taxon>
        <taxon>Cytophagales</taxon>
        <taxon>Flectobacillaceae</taxon>
        <taxon>Aquirufa</taxon>
    </lineage>
</organism>
<dbReference type="Gene3D" id="1.10.1740.10">
    <property type="match status" value="1"/>
</dbReference>
<evidence type="ECO:0000259" key="10">
    <source>
        <dbReference type="Pfam" id="PF02670"/>
    </source>
</evidence>
<sequence>MVRNQKHIAILGSTGSIGTQALEVIALHADQFKVEVLTAQSNAQLLIEQSLQFLPSHVVIGDEAHYLRVKEALAHFPIEVHAGAKSLEHVVCLDAVDVVLTALVGYAGLLPTVRAIQAKKPIALANKETLVVAGALIMPLAQQMGVPILPVDSEHSAIFQCLMGESHNPIEKVILTASGGPFRSWTREQLAKVTREQALKHPNWTMGAKITIDSASLMNKGLEVIEAAWLFQVYASQIDVVVHPQSIVHSLVQFQDGSIKAQLGLPDMKLPIQFALGYPNRLAADFPRFNFAAYPNLTFEQPDMATFRNLGLAFQALDKGGNMPCILNAANEIAVASFLKDEIGFLEMSDLIEETMDRGTFLENPTLEDYVQSDQLSRELATQWVVNNSKKQ</sequence>
<dbReference type="NCBIfam" id="TIGR00243">
    <property type="entry name" value="Dxr"/>
    <property type="match status" value="1"/>
</dbReference>
<dbReference type="PANTHER" id="PTHR30525">
    <property type="entry name" value="1-DEOXY-D-XYLULOSE 5-PHOSPHATE REDUCTOISOMERASE"/>
    <property type="match status" value="1"/>
</dbReference>
<evidence type="ECO:0000256" key="2">
    <source>
        <dbReference type="ARBA" id="ARBA00006825"/>
    </source>
</evidence>
<feature type="binding site" evidence="9">
    <location>
        <position position="152"/>
    </location>
    <ligand>
        <name>Mn(2+)</name>
        <dbReference type="ChEBI" id="CHEBI:29035"/>
    </ligand>
</feature>
<dbReference type="SUPFAM" id="SSF69055">
    <property type="entry name" value="1-deoxy-D-xylulose-5-phosphate reductoisomerase, C-terminal domain"/>
    <property type="match status" value="1"/>
</dbReference>
<keyword evidence="6 9" id="KW-0464">Manganese</keyword>
<gene>
    <name evidence="9" type="primary">dxr</name>
    <name evidence="13" type="ORF">ESB04_08570</name>
</gene>
<feature type="binding site" evidence="9">
    <location>
        <position position="201"/>
    </location>
    <ligand>
        <name>1-deoxy-D-xylulose 5-phosphate</name>
        <dbReference type="ChEBI" id="CHEBI:57792"/>
    </ligand>
</feature>
<dbReference type="Pfam" id="PF13288">
    <property type="entry name" value="DXPR_C"/>
    <property type="match status" value="1"/>
</dbReference>
<dbReference type="AlphaFoldDB" id="A0A4Q1BYE2"/>
<protein>
    <recommendedName>
        <fullName evidence="9">1-deoxy-D-xylulose 5-phosphate reductoisomerase</fullName>
        <shortName evidence="9">DXP reductoisomerase</shortName>
        <ecNumber evidence="9">1.1.1.267</ecNumber>
    </recommendedName>
    <alternativeName>
        <fullName evidence="9">1-deoxyxylulose-5-phosphate reductoisomerase</fullName>
    </alternativeName>
    <alternativeName>
        <fullName evidence="9">2-C-methyl-D-erythritol 4-phosphate synthase</fullName>
    </alternativeName>
</protein>
<dbReference type="GO" id="GO:0030145">
    <property type="term" value="F:manganese ion binding"/>
    <property type="evidence" value="ECO:0007669"/>
    <property type="project" value="TreeGrafter"/>
</dbReference>
<keyword evidence="7 9" id="KW-0414">Isoprene biosynthesis</keyword>
<feature type="binding site" evidence="9">
    <location>
        <position position="223"/>
    </location>
    <ligand>
        <name>1-deoxy-D-xylulose 5-phosphate</name>
        <dbReference type="ChEBI" id="CHEBI:57792"/>
    </ligand>
</feature>
<keyword evidence="13" id="KW-0413">Isomerase</keyword>
<feature type="binding site" evidence="9">
    <location>
        <position position="207"/>
    </location>
    <ligand>
        <name>NADPH</name>
        <dbReference type="ChEBI" id="CHEBI:57783"/>
    </ligand>
</feature>
<name>A0A4Q1BYE2_9BACT</name>
<dbReference type="GO" id="GO:0070402">
    <property type="term" value="F:NADPH binding"/>
    <property type="evidence" value="ECO:0007669"/>
    <property type="project" value="InterPro"/>
</dbReference>
<comment type="cofactor">
    <cofactor evidence="9">
        <name>Mg(2+)</name>
        <dbReference type="ChEBI" id="CHEBI:18420"/>
    </cofactor>
    <cofactor evidence="9">
        <name>Mn(2+)</name>
        <dbReference type="ChEBI" id="CHEBI:29035"/>
    </cofactor>
</comment>
<dbReference type="SUPFAM" id="SSF51735">
    <property type="entry name" value="NAD(P)-binding Rossmann-fold domains"/>
    <property type="match status" value="1"/>
</dbReference>
<dbReference type="GO" id="GO:0016853">
    <property type="term" value="F:isomerase activity"/>
    <property type="evidence" value="ECO:0007669"/>
    <property type="project" value="UniProtKB-KW"/>
</dbReference>
<feature type="binding site" evidence="9">
    <location>
        <position position="42"/>
    </location>
    <ligand>
        <name>NADPH</name>
        <dbReference type="ChEBI" id="CHEBI:57783"/>
    </ligand>
</feature>
<comment type="catalytic activity">
    <reaction evidence="8">
        <text>2-C-methyl-D-erythritol 4-phosphate + NADP(+) = 1-deoxy-D-xylulose 5-phosphate + NADPH + H(+)</text>
        <dbReference type="Rhea" id="RHEA:13717"/>
        <dbReference type="ChEBI" id="CHEBI:15378"/>
        <dbReference type="ChEBI" id="CHEBI:57783"/>
        <dbReference type="ChEBI" id="CHEBI:57792"/>
        <dbReference type="ChEBI" id="CHEBI:58262"/>
        <dbReference type="ChEBI" id="CHEBI:58349"/>
        <dbReference type="EC" id="1.1.1.267"/>
    </reaction>
    <physiologicalReaction direction="right-to-left" evidence="8">
        <dbReference type="Rhea" id="RHEA:13719"/>
    </physiologicalReaction>
</comment>
<comment type="caution">
    <text evidence="13">The sequence shown here is derived from an EMBL/GenBank/DDBJ whole genome shotgun (WGS) entry which is preliminary data.</text>
</comment>
<dbReference type="UniPathway" id="UPA00056">
    <property type="reaction ID" value="UER00092"/>
</dbReference>
<evidence type="ECO:0000256" key="3">
    <source>
        <dbReference type="ARBA" id="ARBA00022723"/>
    </source>
</evidence>
<dbReference type="GO" id="GO:0051484">
    <property type="term" value="P:isopentenyl diphosphate biosynthetic process, methylerythritol 4-phosphate pathway involved in terpenoid biosynthetic process"/>
    <property type="evidence" value="ECO:0007669"/>
    <property type="project" value="UniProtKB-ARBA"/>
</dbReference>
<dbReference type="InterPro" id="IPR026877">
    <property type="entry name" value="DXPR_C"/>
</dbReference>
<feature type="binding site" evidence="9">
    <location>
        <position position="17"/>
    </location>
    <ligand>
        <name>NADPH</name>
        <dbReference type="ChEBI" id="CHEBI:57783"/>
    </ligand>
</feature>
<feature type="binding site" evidence="9">
    <location>
        <position position="219"/>
    </location>
    <ligand>
        <name>1-deoxy-D-xylulose 5-phosphate</name>
        <dbReference type="ChEBI" id="CHEBI:57792"/>
    </ligand>
</feature>
<dbReference type="EMBL" id="SDHY01000005">
    <property type="protein sequence ID" value="RXK48093.1"/>
    <property type="molecule type" value="Genomic_DNA"/>
</dbReference>
<feature type="binding site" evidence="9">
    <location>
        <position position="154"/>
    </location>
    <ligand>
        <name>Mn(2+)</name>
        <dbReference type="ChEBI" id="CHEBI:29035"/>
    </ligand>
</feature>
<feature type="binding site" evidence="9">
    <location>
        <position position="14"/>
    </location>
    <ligand>
        <name>NADPH</name>
        <dbReference type="ChEBI" id="CHEBI:57783"/>
    </ligand>
</feature>
<feature type="binding site" evidence="9">
    <location>
        <position position="154"/>
    </location>
    <ligand>
        <name>1-deoxy-D-xylulose 5-phosphate</name>
        <dbReference type="ChEBI" id="CHEBI:57792"/>
    </ligand>
</feature>
<comment type="similarity">
    <text evidence="2 9">Belongs to the DXR family.</text>
</comment>
<comment type="function">
    <text evidence="9">Catalyzes the NADPH-dependent rearrangement and reduction of 1-deoxy-D-xylulose-5-phosphate (DXP) to 2-C-methyl-D-erythritol 4-phosphate (MEP).</text>
</comment>
<dbReference type="InterPro" id="IPR013644">
    <property type="entry name" value="DXP_reductoisomerase_C"/>
</dbReference>
<feature type="binding site" evidence="9">
    <location>
        <position position="16"/>
    </location>
    <ligand>
        <name>NADPH</name>
        <dbReference type="ChEBI" id="CHEBI:57783"/>
    </ligand>
</feature>
<feature type="binding site" evidence="9">
    <location>
        <position position="126"/>
    </location>
    <ligand>
        <name>NADPH</name>
        <dbReference type="ChEBI" id="CHEBI:57783"/>
    </ligand>
</feature>
<evidence type="ECO:0000256" key="1">
    <source>
        <dbReference type="ARBA" id="ARBA00005094"/>
    </source>
</evidence>
<dbReference type="PANTHER" id="PTHR30525:SF0">
    <property type="entry name" value="1-DEOXY-D-XYLULOSE 5-PHOSPHATE REDUCTOISOMERASE, CHLOROPLASTIC"/>
    <property type="match status" value="1"/>
</dbReference>
<evidence type="ECO:0000256" key="9">
    <source>
        <dbReference type="HAMAP-Rule" id="MF_00183"/>
    </source>
</evidence>
<evidence type="ECO:0000256" key="6">
    <source>
        <dbReference type="ARBA" id="ARBA00023211"/>
    </source>
</evidence>
<evidence type="ECO:0000256" key="8">
    <source>
        <dbReference type="ARBA" id="ARBA00048543"/>
    </source>
</evidence>
<dbReference type="InterPro" id="IPR036169">
    <property type="entry name" value="DXPR_C_sf"/>
</dbReference>
<keyword evidence="14" id="KW-1185">Reference proteome</keyword>
<dbReference type="Gene3D" id="3.40.50.720">
    <property type="entry name" value="NAD(P)-binding Rossmann-like Domain"/>
    <property type="match status" value="1"/>
</dbReference>